<keyword evidence="10" id="KW-1185">Reference proteome</keyword>
<evidence type="ECO:0000256" key="1">
    <source>
        <dbReference type="ARBA" id="ARBA00004651"/>
    </source>
</evidence>
<evidence type="ECO:0000259" key="8">
    <source>
        <dbReference type="Pfam" id="PF06271"/>
    </source>
</evidence>
<evidence type="ECO:0000256" key="2">
    <source>
        <dbReference type="ARBA" id="ARBA00022475"/>
    </source>
</evidence>
<evidence type="ECO:0000256" key="6">
    <source>
        <dbReference type="SAM" id="MobiDB-lite"/>
    </source>
</evidence>
<keyword evidence="3 7" id="KW-0812">Transmembrane</keyword>
<evidence type="ECO:0000256" key="4">
    <source>
        <dbReference type="ARBA" id="ARBA00022989"/>
    </source>
</evidence>
<dbReference type="InterPro" id="IPR051791">
    <property type="entry name" value="Pra-immunoreactive"/>
</dbReference>
<sequence length="148" mass="15497">MPADRPNGRPPSASVGAPDDDGWPGRDLGLPESGPGSVASPPRRLGQFLLDLLVGGLVASAISFPAPTYLSLAVWAVLVTVPVALIGQTPAMVLTGLRVLRADGAARVGVWALARTVSLFFVVPAVIMDRDSRGLHDRVSRTVVVRTR</sequence>
<feature type="transmembrane region" description="Helical" evidence="7">
    <location>
        <begin position="48"/>
        <end position="66"/>
    </location>
</feature>
<dbReference type="PANTHER" id="PTHR36115">
    <property type="entry name" value="PROLINE-RICH ANTIGEN HOMOLOG-RELATED"/>
    <property type="match status" value="1"/>
</dbReference>
<feature type="transmembrane region" description="Helical" evidence="7">
    <location>
        <begin position="108"/>
        <end position="127"/>
    </location>
</feature>
<evidence type="ECO:0000256" key="5">
    <source>
        <dbReference type="ARBA" id="ARBA00023136"/>
    </source>
</evidence>
<evidence type="ECO:0000313" key="10">
    <source>
        <dbReference type="Proteomes" id="UP001231924"/>
    </source>
</evidence>
<comment type="subcellular location">
    <subcellularLocation>
        <location evidence="1">Cell membrane</location>
        <topology evidence="1">Multi-pass membrane protein</topology>
    </subcellularLocation>
</comment>
<name>A0ABT7M9D6_9PSEU</name>
<comment type="caution">
    <text evidence="9">The sequence shown here is derived from an EMBL/GenBank/DDBJ whole genome shotgun (WGS) entry which is preliminary data.</text>
</comment>
<evidence type="ECO:0000256" key="3">
    <source>
        <dbReference type="ARBA" id="ARBA00022692"/>
    </source>
</evidence>
<dbReference type="EMBL" id="JASVWF010000002">
    <property type="protein sequence ID" value="MDL5156809.1"/>
    <property type="molecule type" value="Genomic_DNA"/>
</dbReference>
<dbReference type="Pfam" id="PF06271">
    <property type="entry name" value="RDD"/>
    <property type="match status" value="1"/>
</dbReference>
<keyword evidence="2" id="KW-1003">Cell membrane</keyword>
<feature type="transmembrane region" description="Helical" evidence="7">
    <location>
        <begin position="72"/>
        <end position="96"/>
    </location>
</feature>
<organism evidence="9 10">
    <name type="scientific">Actinomycetospora termitidis</name>
    <dbReference type="NCBI Taxonomy" id="3053470"/>
    <lineage>
        <taxon>Bacteria</taxon>
        <taxon>Bacillati</taxon>
        <taxon>Actinomycetota</taxon>
        <taxon>Actinomycetes</taxon>
        <taxon>Pseudonocardiales</taxon>
        <taxon>Pseudonocardiaceae</taxon>
        <taxon>Actinomycetospora</taxon>
    </lineage>
</organism>
<protein>
    <submittedName>
        <fullName evidence="9">RDD family protein</fullName>
    </submittedName>
</protein>
<accession>A0ABT7M9D6</accession>
<dbReference type="Proteomes" id="UP001231924">
    <property type="component" value="Unassembled WGS sequence"/>
</dbReference>
<gene>
    <name evidence="9" type="ORF">QRT03_12645</name>
</gene>
<dbReference type="RefSeq" id="WP_286053178.1">
    <property type="nucleotide sequence ID" value="NZ_JASVWF010000002.1"/>
</dbReference>
<evidence type="ECO:0000256" key="7">
    <source>
        <dbReference type="SAM" id="Phobius"/>
    </source>
</evidence>
<dbReference type="InterPro" id="IPR010432">
    <property type="entry name" value="RDD"/>
</dbReference>
<keyword evidence="4 7" id="KW-1133">Transmembrane helix</keyword>
<dbReference type="PANTHER" id="PTHR36115:SF6">
    <property type="entry name" value="PROLINE-RICH ANTIGEN HOMOLOG"/>
    <property type="match status" value="1"/>
</dbReference>
<proteinExistence type="predicted"/>
<feature type="region of interest" description="Disordered" evidence="6">
    <location>
        <begin position="1"/>
        <end position="39"/>
    </location>
</feature>
<feature type="domain" description="RDD" evidence="8">
    <location>
        <begin position="61"/>
        <end position="140"/>
    </location>
</feature>
<evidence type="ECO:0000313" key="9">
    <source>
        <dbReference type="EMBL" id="MDL5156809.1"/>
    </source>
</evidence>
<reference evidence="9 10" key="1">
    <citation type="submission" date="2023-06" db="EMBL/GenBank/DDBJ databases">
        <title>Actinomycetospora Odt1-22.</title>
        <authorList>
            <person name="Supong K."/>
        </authorList>
    </citation>
    <scope>NUCLEOTIDE SEQUENCE [LARGE SCALE GENOMIC DNA]</scope>
    <source>
        <strain evidence="9 10">Odt1-22</strain>
    </source>
</reference>
<keyword evidence="5 7" id="KW-0472">Membrane</keyword>